<proteinExistence type="predicted"/>
<protein>
    <submittedName>
        <fullName evidence="1">Uncharacterized protein</fullName>
    </submittedName>
</protein>
<organism evidence="1 2">
    <name type="scientific">Staphylococcus phage phiSA_BS1</name>
    <dbReference type="NCBI Taxonomy" id="2126734"/>
    <lineage>
        <taxon>Viruses</taxon>
        <taxon>Duplodnaviria</taxon>
        <taxon>Heunggongvirae</taxon>
        <taxon>Uroviricota</taxon>
        <taxon>Caudoviricetes</taxon>
        <taxon>Herelleviridae</taxon>
        <taxon>Twortvirinae</taxon>
        <taxon>Baoshanvirus</taxon>
        <taxon>Baoshanvirus BS1</taxon>
    </lineage>
</organism>
<evidence type="ECO:0000313" key="1">
    <source>
        <dbReference type="EMBL" id="AVP40412.1"/>
    </source>
</evidence>
<sequence length="64" mass="7762">MLKCLYRVIVDGREMFAVAKNEDEIKKHCFAFFDYNDIKVYFLNYQDNDSEFPYIIDRGDFLYA</sequence>
<name>A0A2P1MXW7_9CAUD</name>
<dbReference type="EMBL" id="MH078572">
    <property type="protein sequence ID" value="AVP40412.1"/>
    <property type="molecule type" value="Genomic_DNA"/>
</dbReference>
<keyword evidence="2" id="KW-1185">Reference proteome</keyword>
<dbReference type="KEGG" id="vg:54990168"/>
<dbReference type="RefSeq" id="YP_009799679.1">
    <property type="nucleotide sequence ID" value="NC_047945.1"/>
</dbReference>
<reference evidence="1 2" key="1">
    <citation type="submission" date="2018-03" db="EMBL/GenBank/DDBJ databases">
        <title>Isolation, the biological characteristics and genomics of two new strains of lysate Staphylococcus aureus phage.</title>
        <authorList>
            <person name="Jin X."/>
            <person name="Zhang C."/>
        </authorList>
    </citation>
    <scope>NUCLEOTIDE SEQUENCE [LARGE SCALE GENOMIC DNA]</scope>
</reference>
<dbReference type="GeneID" id="54990168"/>
<dbReference type="Proteomes" id="UP000241797">
    <property type="component" value="Segment"/>
</dbReference>
<accession>A0A2P1MXW7</accession>
<evidence type="ECO:0000313" key="2">
    <source>
        <dbReference type="Proteomes" id="UP000241797"/>
    </source>
</evidence>